<evidence type="ECO:0008006" key="3">
    <source>
        <dbReference type="Google" id="ProtNLM"/>
    </source>
</evidence>
<organism evidence="1 2">
    <name type="scientific">marine gamma proteobacterium HTCC2143</name>
    <dbReference type="NCBI Taxonomy" id="247633"/>
    <lineage>
        <taxon>Bacteria</taxon>
        <taxon>Pseudomonadati</taxon>
        <taxon>Pseudomonadota</taxon>
        <taxon>Gammaproteobacteria</taxon>
        <taxon>Cellvibrionales</taxon>
        <taxon>Spongiibacteraceae</taxon>
        <taxon>BD1-7 clade</taxon>
    </lineage>
</organism>
<reference evidence="1 2" key="1">
    <citation type="journal article" date="2010" name="J. Bacteriol.">
        <title>Genome sequence of the oligotrophic marine Gammaproteobacterium HTCC2143, isolated from the Oregon Coast.</title>
        <authorList>
            <person name="Oh H.M."/>
            <person name="Kang I."/>
            <person name="Ferriera S."/>
            <person name="Giovannoni S.J."/>
            <person name="Cho J.C."/>
        </authorList>
    </citation>
    <scope>NUCLEOTIDE SEQUENCE [LARGE SCALE GENOMIC DNA]</scope>
    <source>
        <strain evidence="1 2">HTCC2143</strain>
    </source>
</reference>
<dbReference type="InterPro" id="IPR022028">
    <property type="entry name" value="DUF3604"/>
</dbReference>
<dbReference type="Pfam" id="PF12228">
    <property type="entry name" value="DUF3604"/>
    <property type="match status" value="1"/>
</dbReference>
<dbReference type="STRING" id="247633.GP2143_17586"/>
<evidence type="ECO:0000313" key="1">
    <source>
        <dbReference type="EMBL" id="EAW33091.1"/>
    </source>
</evidence>
<protein>
    <recommendedName>
        <fullName evidence="3">DUF3604 domain-containing protein</fullName>
    </recommendedName>
</protein>
<proteinExistence type="predicted"/>
<gene>
    <name evidence="1" type="ORF">GP2143_17586</name>
</gene>
<comment type="caution">
    <text evidence="1">The sequence shown here is derived from an EMBL/GenBank/DDBJ whole genome shotgun (WGS) entry which is preliminary data.</text>
</comment>
<sequence length="706" mass="77377">MKFIRSPLFKPVNNNTLSIGHPRQTSKWPSAIVIAGFALALSACGAGDKESAVVIAEPETNGVNGHGGGSEEVFPENRFGGRHLTMPMDILVGNPAANAERNAYYGDLHVHTTYSFDAFAFGTLATPHDAYRYAKGEAIKHPGGFDVQLREPLDFYAVTDHAMFLGAVRGAADTTSDFSKYAHVEALHNLNAPENMTTKSLVARGSAFATFLPDTLRGIADGTVDVEMTNTIAREAWADTISAAEEFNKPGEFTTFVAYEYTTSSDDRGNLHRNVIFRGADKLPAMPFSRFHSQDPEGLWDWMDDLREKGIETLAIPHNSNGSNGQMFKLVDWAGNPMDDNYADKRIRNEPLVEITQIKGTSETHPVLSDSDEWADFEIMPYRIATTLNSEPKGSYAREALLNGLAFEDKGASNPYKFGFIGSSDTHTGATSDDEANYFSKAGLIDGSSDRRGSTPLTPMDAEIIREAGRSALTEVDGQTYATGAYETWGASGLAAVWAEENTREAIYDAFRRKETFATSGPRIRVRLFGGYGFDEAMLDDNDMVTRAYAEGVAMGSDLFAKDKTPPSFIAWAVRDANSAALQRLQIVKGWTINGEHHEKIFDVACSDGVSLDPVTHRCADNGATVDISDCSVTQGLGAPELKTVWTDPEFDASHRAFYYVRALENPTCRWSTWDAIRAGVAPRSDLKITLQERAWTSPIWFNPDS</sequence>
<name>A0YAD7_9GAMM</name>
<dbReference type="Proteomes" id="UP000004931">
    <property type="component" value="Unassembled WGS sequence"/>
</dbReference>
<keyword evidence="2" id="KW-1185">Reference proteome</keyword>
<dbReference type="EMBL" id="AAVT01000001">
    <property type="protein sequence ID" value="EAW33091.1"/>
    <property type="molecule type" value="Genomic_DNA"/>
</dbReference>
<accession>A0YAD7</accession>
<evidence type="ECO:0000313" key="2">
    <source>
        <dbReference type="Proteomes" id="UP000004931"/>
    </source>
</evidence>
<dbReference type="Gene3D" id="3.20.20.140">
    <property type="entry name" value="Metal-dependent hydrolases"/>
    <property type="match status" value="1"/>
</dbReference>
<dbReference type="eggNOG" id="ENOG502Z7WD">
    <property type="taxonomic scope" value="Bacteria"/>
</dbReference>
<dbReference type="AlphaFoldDB" id="A0YAD7"/>